<dbReference type="Gene3D" id="3.40.50.150">
    <property type="entry name" value="Vaccinia Virus protein VP39"/>
    <property type="match status" value="1"/>
</dbReference>
<evidence type="ECO:0000313" key="1">
    <source>
        <dbReference type="EMBL" id="UZD22429.1"/>
    </source>
</evidence>
<dbReference type="GO" id="GO:0008168">
    <property type="term" value="F:methyltransferase activity"/>
    <property type="evidence" value="ECO:0007669"/>
    <property type="project" value="UniProtKB-KW"/>
</dbReference>
<dbReference type="SUPFAM" id="SSF53335">
    <property type="entry name" value="S-adenosyl-L-methionine-dependent methyltransferases"/>
    <property type="match status" value="1"/>
</dbReference>
<dbReference type="RefSeq" id="WP_264808907.1">
    <property type="nucleotide sequence ID" value="NZ_CP110226.1"/>
</dbReference>
<sequence>MLNRVHPLLAYVEYWLKQEDLYSLQSPFLFELQQKLAGFLLEQKNENLQIEEYREQLLQSHHSVPVQDFGAGSKKVNTELRQISKVAKYSTSSRKFAQLYQFFCQQTPANTVLELGTCLGITSRYLANATSGRVVSFEGAPELAQIARPHSGYTNLDIITGDLKSTLPNFLQTLENFDFALIDATHTYEGTLSYFEQLLQKIHKNSIIVIGDIHWSREMEKAWRAIIRKPEVQLSLDFFECGVLYFDFPGGKTDLILQF</sequence>
<gene>
    <name evidence="1" type="ORF">OM944_17450</name>
</gene>
<reference evidence="1" key="1">
    <citation type="submission" date="2022-10" db="EMBL/GenBank/DDBJ databases">
        <title>Algoriphagus sp. a novel bacteria isolate from halophytes salicornia europaea.</title>
        <authorList>
            <person name="Peng Y."/>
            <person name="Jiang L."/>
            <person name="Lee J."/>
        </authorList>
    </citation>
    <scope>NUCLEOTIDE SEQUENCE</scope>
    <source>
        <strain evidence="1">TR-M5</strain>
    </source>
</reference>
<dbReference type="CDD" id="cd02440">
    <property type="entry name" value="AdoMet_MTases"/>
    <property type="match status" value="1"/>
</dbReference>
<protein>
    <submittedName>
        <fullName evidence="1">Class I SAM-dependent methyltransferase</fullName>
    </submittedName>
</protein>
<dbReference type="Proteomes" id="UP001163156">
    <property type="component" value="Chromosome"/>
</dbReference>
<evidence type="ECO:0000313" key="2">
    <source>
        <dbReference type="Proteomes" id="UP001163156"/>
    </source>
</evidence>
<proteinExistence type="predicted"/>
<dbReference type="EMBL" id="CP110226">
    <property type="protein sequence ID" value="UZD22429.1"/>
    <property type="molecule type" value="Genomic_DNA"/>
</dbReference>
<dbReference type="GO" id="GO:0032259">
    <property type="term" value="P:methylation"/>
    <property type="evidence" value="ECO:0007669"/>
    <property type="project" value="UniProtKB-KW"/>
</dbReference>
<keyword evidence="2" id="KW-1185">Reference proteome</keyword>
<keyword evidence="1" id="KW-0808">Transferase</keyword>
<dbReference type="PANTHER" id="PTHR43167:SF1">
    <property type="entry name" value="PUTATIVE (AFU_ORTHOLOGUE AFUA_6G01830)-RELATED"/>
    <property type="match status" value="1"/>
</dbReference>
<keyword evidence="1" id="KW-0489">Methyltransferase</keyword>
<dbReference type="InterPro" id="IPR029063">
    <property type="entry name" value="SAM-dependent_MTases_sf"/>
</dbReference>
<accession>A0ABY6MG57</accession>
<name>A0ABY6MG57_9BACT</name>
<organism evidence="1 2">
    <name type="scientific">Algoriphagus halophytocola</name>
    <dbReference type="NCBI Taxonomy" id="2991499"/>
    <lineage>
        <taxon>Bacteria</taxon>
        <taxon>Pseudomonadati</taxon>
        <taxon>Bacteroidota</taxon>
        <taxon>Cytophagia</taxon>
        <taxon>Cytophagales</taxon>
        <taxon>Cyclobacteriaceae</taxon>
        <taxon>Algoriphagus</taxon>
    </lineage>
</organism>
<dbReference type="PANTHER" id="PTHR43167">
    <property type="entry name" value="PUTATIVE (AFU_ORTHOLOGUE AFUA_6G01830)-RELATED"/>
    <property type="match status" value="1"/>
</dbReference>
<dbReference type="Pfam" id="PF13578">
    <property type="entry name" value="Methyltransf_24"/>
    <property type="match status" value="1"/>
</dbReference>